<comment type="caution">
    <text evidence="2">The sequence shown here is derived from an EMBL/GenBank/DDBJ whole genome shotgun (WGS) entry which is preliminary data.</text>
</comment>
<accession>A0A6L2J8V5</accession>
<feature type="region of interest" description="Disordered" evidence="1">
    <location>
        <begin position="374"/>
        <end position="416"/>
    </location>
</feature>
<gene>
    <name evidence="2" type="ORF">Tci_004092</name>
</gene>
<sequence>MGETFHEYYLHFAQLINDMHKTGMTMQQVYVNTKFLNALPLEWSKFVTGVKLAKNMYTTNYDQLYSYVSQHDGHVNEISYSTPLVPHSAYHSPIISPQQQAEFPQLDSGLAALGEGNMARQCTQPKRPRNVAWFKEKMLLAHAQESGQVLDKEQLEFLVDPRITDCYDVQPIIIHNAAFQTDDLDAYELDCDDISSTKVEFFTINEWQAKLDVKDVSTAKLKKHIKSLKGKNVIENDTTMNKAKIIAPKMFKLDLELLAPKVLKNRDAHLDCIKHVREHADTLRKIVKHARALRPLDSDLDSACNEDLGKLKPKADIEIFVGYAPAKRLTESTTREPFMTHAKYSFPTSYVPPTKKDWDLLFQPMFDEYFNPPPSVASPVPTTVAPDLADLIDSPSSTSIDQDAPSSSTSQTPQET</sequence>
<dbReference type="EMBL" id="BKCJ010000321">
    <property type="protein sequence ID" value="GEU32114.1"/>
    <property type="molecule type" value="Genomic_DNA"/>
</dbReference>
<feature type="compositionally biased region" description="Low complexity" evidence="1">
    <location>
        <begin position="405"/>
        <end position="416"/>
    </location>
</feature>
<reference evidence="2" key="1">
    <citation type="journal article" date="2019" name="Sci. Rep.">
        <title>Draft genome of Tanacetum cinerariifolium, the natural source of mosquito coil.</title>
        <authorList>
            <person name="Yamashiro T."/>
            <person name="Shiraishi A."/>
            <person name="Satake H."/>
            <person name="Nakayama K."/>
        </authorList>
    </citation>
    <scope>NUCLEOTIDE SEQUENCE</scope>
</reference>
<evidence type="ECO:0008006" key="3">
    <source>
        <dbReference type="Google" id="ProtNLM"/>
    </source>
</evidence>
<evidence type="ECO:0000313" key="2">
    <source>
        <dbReference type="EMBL" id="GEU32114.1"/>
    </source>
</evidence>
<evidence type="ECO:0000256" key="1">
    <source>
        <dbReference type="SAM" id="MobiDB-lite"/>
    </source>
</evidence>
<protein>
    <recommendedName>
        <fullName evidence="3">Integrase, catalytic region, zinc finger, CCHC-type, peptidase aspartic, catalytic</fullName>
    </recommendedName>
</protein>
<organism evidence="2">
    <name type="scientific">Tanacetum cinerariifolium</name>
    <name type="common">Dalmatian daisy</name>
    <name type="synonym">Chrysanthemum cinerariifolium</name>
    <dbReference type="NCBI Taxonomy" id="118510"/>
    <lineage>
        <taxon>Eukaryota</taxon>
        <taxon>Viridiplantae</taxon>
        <taxon>Streptophyta</taxon>
        <taxon>Embryophyta</taxon>
        <taxon>Tracheophyta</taxon>
        <taxon>Spermatophyta</taxon>
        <taxon>Magnoliopsida</taxon>
        <taxon>eudicotyledons</taxon>
        <taxon>Gunneridae</taxon>
        <taxon>Pentapetalae</taxon>
        <taxon>asterids</taxon>
        <taxon>campanulids</taxon>
        <taxon>Asterales</taxon>
        <taxon>Asteraceae</taxon>
        <taxon>Asteroideae</taxon>
        <taxon>Anthemideae</taxon>
        <taxon>Anthemidinae</taxon>
        <taxon>Tanacetum</taxon>
    </lineage>
</organism>
<feature type="compositionally biased region" description="Low complexity" evidence="1">
    <location>
        <begin position="377"/>
        <end position="386"/>
    </location>
</feature>
<name>A0A6L2J8V5_TANCI</name>
<dbReference type="AlphaFoldDB" id="A0A6L2J8V5"/>
<proteinExistence type="predicted"/>